<dbReference type="PANTHER" id="PTHR10837">
    <property type="entry name" value="PEPTIDYLARGININE DEIMINASE"/>
    <property type="match status" value="1"/>
</dbReference>
<accession>A0A852IQK0</accession>
<dbReference type="OrthoDB" id="5102063at2759"/>
<dbReference type="GO" id="GO:0005737">
    <property type="term" value="C:cytoplasm"/>
    <property type="evidence" value="ECO:0007669"/>
    <property type="project" value="InterPro"/>
</dbReference>
<gene>
    <name evidence="2" type="primary">Padi4</name>
    <name evidence="2" type="ORF">TRILEU_R01288</name>
</gene>
<reference evidence="2" key="1">
    <citation type="submission" date="2020-02" db="EMBL/GenBank/DDBJ databases">
        <title>Bird 10,000 Genomes (B10K) Project - Family phase.</title>
        <authorList>
            <person name="Zhang G."/>
        </authorList>
    </citation>
    <scope>NUCLEOTIDE SEQUENCE</scope>
    <source>
        <strain evidence="2">B10K-DU-002-37</strain>
        <tissue evidence="2">Muscle</tissue>
    </source>
</reference>
<dbReference type="Pfam" id="PF03068">
    <property type="entry name" value="PAD"/>
    <property type="match status" value="1"/>
</dbReference>
<dbReference type="GO" id="GO:0005509">
    <property type="term" value="F:calcium ion binding"/>
    <property type="evidence" value="ECO:0007669"/>
    <property type="project" value="InterPro"/>
</dbReference>
<dbReference type="AlphaFoldDB" id="A0A852IQK0"/>
<dbReference type="GO" id="GO:0004668">
    <property type="term" value="F:protein-arginine deiminase activity"/>
    <property type="evidence" value="ECO:0007669"/>
    <property type="project" value="InterPro"/>
</dbReference>
<dbReference type="EMBL" id="WAAF01005050">
    <property type="protein sequence ID" value="NXX41108.1"/>
    <property type="molecule type" value="Genomic_DNA"/>
</dbReference>
<dbReference type="PANTHER" id="PTHR10837:SF11">
    <property type="entry name" value="PROTEIN-ARGININE DEIMINASE TYPE-1"/>
    <property type="match status" value="1"/>
</dbReference>
<sequence length="220" mass="24797">GRRMAKAVKDFLFAQQVQAPVELFSDWLHVGHIDEFLTFVPAPDRKGFRLLLASPSACYQLLKEKQEEGFGEAAMFEGRHMGGGRMGPGGFLFSASCKFRDCINWNRDILKRCLGLAEQDIIDLPQLFRGKVDSGAEAFFPDMVNMLVLGRHLGIPKPFGPVVGGQCCLEEKVRALLEPLGLTCTFIDDFYSYHVLLGEVHCGTNVRRKPFSFKWWHMVP</sequence>
<keyword evidence="3" id="KW-1185">Reference proteome</keyword>
<dbReference type="SUPFAM" id="SSF55909">
    <property type="entry name" value="Pentein"/>
    <property type="match status" value="1"/>
</dbReference>
<feature type="domain" description="Protein-arginine deiminase C-terminal" evidence="1">
    <location>
        <begin position="2"/>
        <end position="217"/>
    </location>
</feature>
<feature type="non-terminal residue" evidence="2">
    <location>
        <position position="220"/>
    </location>
</feature>
<evidence type="ECO:0000259" key="1">
    <source>
        <dbReference type="Pfam" id="PF03068"/>
    </source>
</evidence>
<dbReference type="GO" id="GO:0005634">
    <property type="term" value="C:nucleus"/>
    <property type="evidence" value="ECO:0007669"/>
    <property type="project" value="TreeGrafter"/>
</dbReference>
<dbReference type="Proteomes" id="UP000627253">
    <property type="component" value="Unassembled WGS sequence"/>
</dbReference>
<protein>
    <submittedName>
        <fullName evidence="2">PADI4 deiminase</fullName>
    </submittedName>
</protein>
<evidence type="ECO:0000313" key="3">
    <source>
        <dbReference type="Proteomes" id="UP000627253"/>
    </source>
</evidence>
<organism evidence="2 3">
    <name type="scientific">Tricholaema leucomelas</name>
    <name type="common">pied barbet</name>
    <dbReference type="NCBI Taxonomy" id="240729"/>
    <lineage>
        <taxon>Eukaryota</taxon>
        <taxon>Metazoa</taxon>
        <taxon>Chordata</taxon>
        <taxon>Craniata</taxon>
        <taxon>Vertebrata</taxon>
        <taxon>Euteleostomi</taxon>
        <taxon>Archelosauria</taxon>
        <taxon>Archosauria</taxon>
        <taxon>Dinosauria</taxon>
        <taxon>Saurischia</taxon>
        <taxon>Theropoda</taxon>
        <taxon>Coelurosauria</taxon>
        <taxon>Aves</taxon>
        <taxon>Neognathae</taxon>
        <taxon>Neoaves</taxon>
        <taxon>Telluraves</taxon>
        <taxon>Coraciimorphae</taxon>
        <taxon>Piciformes</taxon>
        <taxon>Lybiidae</taxon>
        <taxon>Tricholaema lacrymosa</taxon>
    </lineage>
</organism>
<name>A0A852IQK0_9PICI</name>
<evidence type="ECO:0000313" key="2">
    <source>
        <dbReference type="EMBL" id="NXX41108.1"/>
    </source>
</evidence>
<feature type="non-terminal residue" evidence="2">
    <location>
        <position position="1"/>
    </location>
</feature>
<dbReference type="InterPro" id="IPR013530">
    <property type="entry name" value="PAD_C"/>
</dbReference>
<proteinExistence type="predicted"/>
<comment type="caution">
    <text evidence="2">The sequence shown here is derived from an EMBL/GenBank/DDBJ whole genome shotgun (WGS) entry which is preliminary data.</text>
</comment>
<dbReference type="InterPro" id="IPR004303">
    <property type="entry name" value="PAD"/>
</dbReference>
<dbReference type="Gene3D" id="3.75.10.10">
    <property type="entry name" value="L-arginine/glycine Amidinotransferase, Chain A"/>
    <property type="match status" value="1"/>
</dbReference>